<accession>A0A1H4QL16</accession>
<reference evidence="2" key="1">
    <citation type="submission" date="2016-10" db="EMBL/GenBank/DDBJ databases">
        <authorList>
            <person name="Varghese N."/>
            <person name="Submissions S."/>
        </authorList>
    </citation>
    <scope>NUCLEOTIDE SEQUENCE [LARGE SCALE GENOMIC DNA]</scope>
    <source>
        <strain evidence="2">DSM 9751</strain>
    </source>
</reference>
<organism evidence="1 2">
    <name type="scientific">Pseudomonas saponiphila</name>
    <dbReference type="NCBI Taxonomy" id="556534"/>
    <lineage>
        <taxon>Bacteria</taxon>
        <taxon>Pseudomonadati</taxon>
        <taxon>Pseudomonadota</taxon>
        <taxon>Gammaproteobacteria</taxon>
        <taxon>Pseudomonadales</taxon>
        <taxon>Pseudomonadaceae</taxon>
        <taxon>Pseudomonas</taxon>
    </lineage>
</organism>
<dbReference type="AlphaFoldDB" id="A0A1H4QL16"/>
<protein>
    <submittedName>
        <fullName evidence="1">Uncharacterized protein</fullName>
    </submittedName>
</protein>
<proteinExistence type="predicted"/>
<dbReference type="EMBL" id="FNTJ01000001">
    <property type="protein sequence ID" value="SEC20316.1"/>
    <property type="molecule type" value="Genomic_DNA"/>
</dbReference>
<evidence type="ECO:0000313" key="2">
    <source>
        <dbReference type="Proteomes" id="UP000198982"/>
    </source>
</evidence>
<sequence length="53" mass="5773">MAADMKIGIFQSIDKTERSLLGLLVKLVADSASHVLAGKGTWHDRLGFHPRAL</sequence>
<keyword evidence="2" id="KW-1185">Reference proteome</keyword>
<dbReference type="Proteomes" id="UP000198982">
    <property type="component" value="Unassembled WGS sequence"/>
</dbReference>
<gene>
    <name evidence="1" type="ORF">SAMN05216178_3817</name>
</gene>
<name>A0A1H4QL16_9PSED</name>
<evidence type="ECO:0000313" key="1">
    <source>
        <dbReference type="EMBL" id="SEC20316.1"/>
    </source>
</evidence>